<organism evidence="1 2">
    <name type="scientific">Roseibium aggregatum (strain ATCC 25650 / DSM 13394 / JCM 20685 / NBRC 16684 / NCIMB 2208 / IAM 12614 / B1)</name>
    <name type="common">Stappia aggregata</name>
    <dbReference type="NCBI Taxonomy" id="384765"/>
    <lineage>
        <taxon>Bacteria</taxon>
        <taxon>Pseudomonadati</taxon>
        <taxon>Pseudomonadota</taxon>
        <taxon>Alphaproteobacteria</taxon>
        <taxon>Hyphomicrobiales</taxon>
        <taxon>Stappiaceae</taxon>
        <taxon>Roseibium</taxon>
    </lineage>
</organism>
<protein>
    <submittedName>
        <fullName evidence="1">Uncharacterized protein</fullName>
    </submittedName>
</protein>
<gene>
    <name evidence="1" type="ORF">SIAM614_14715</name>
</gene>
<reference evidence="1 2" key="1">
    <citation type="submission" date="2006-05" db="EMBL/GenBank/DDBJ databases">
        <authorList>
            <person name="King G."/>
            <person name="Ferriera S."/>
            <person name="Johnson J."/>
            <person name="Kravitz S."/>
            <person name="Beeson K."/>
            <person name="Sutton G."/>
            <person name="Rogers Y.-H."/>
            <person name="Friedman R."/>
            <person name="Frazier M."/>
            <person name="Venter J.C."/>
        </authorList>
    </citation>
    <scope>NUCLEOTIDE SEQUENCE [LARGE SCALE GENOMIC DNA]</scope>
    <source>
        <strain evidence="2">ATCC 25650 / DSM 13394 / JCM 20685 / NBRC 16684 / NCIMB 2208 / IAM 12614 / B1</strain>
    </source>
</reference>
<evidence type="ECO:0000313" key="2">
    <source>
        <dbReference type="Proteomes" id="UP000004848"/>
    </source>
</evidence>
<name>A0NSX8_ROSAI</name>
<dbReference type="AlphaFoldDB" id="A0NSX8"/>
<proteinExistence type="predicted"/>
<evidence type="ECO:0000313" key="1">
    <source>
        <dbReference type="EMBL" id="EAV44060.1"/>
    </source>
</evidence>
<accession>A0NSX8</accession>
<comment type="caution">
    <text evidence="1">The sequence shown here is derived from an EMBL/GenBank/DDBJ whole genome shotgun (WGS) entry which is preliminary data.</text>
</comment>
<sequence>MKIYRAMDQYHILAEGALATRELRSQHIKMPCEISRRAYVG</sequence>
<dbReference type="Proteomes" id="UP000004848">
    <property type="component" value="Unassembled WGS sequence"/>
</dbReference>
<dbReference type="EMBL" id="AAUW01000007">
    <property type="protein sequence ID" value="EAV44060.1"/>
    <property type="molecule type" value="Genomic_DNA"/>
</dbReference>